<gene>
    <name evidence="2" type="ORF">SBA1_90012</name>
</gene>
<feature type="transmembrane region" description="Helical" evidence="1">
    <location>
        <begin position="71"/>
        <end position="88"/>
    </location>
</feature>
<organism evidence="2 3">
    <name type="scientific">Candidatus Sulfotelmatobacter kueseliae</name>
    <dbReference type="NCBI Taxonomy" id="2042962"/>
    <lineage>
        <taxon>Bacteria</taxon>
        <taxon>Pseudomonadati</taxon>
        <taxon>Acidobacteriota</taxon>
        <taxon>Terriglobia</taxon>
        <taxon>Terriglobales</taxon>
        <taxon>Candidatus Korobacteraceae</taxon>
        <taxon>Candidatus Sulfotelmatobacter</taxon>
    </lineage>
</organism>
<evidence type="ECO:0000256" key="1">
    <source>
        <dbReference type="SAM" id="Phobius"/>
    </source>
</evidence>
<evidence type="ECO:0000313" key="3">
    <source>
        <dbReference type="Proteomes" id="UP000238701"/>
    </source>
</evidence>
<dbReference type="Proteomes" id="UP000238701">
    <property type="component" value="Unassembled WGS sequence"/>
</dbReference>
<keyword evidence="1" id="KW-0472">Membrane</keyword>
<feature type="transmembrane region" description="Helical" evidence="1">
    <location>
        <begin position="108"/>
        <end position="127"/>
    </location>
</feature>
<keyword evidence="1" id="KW-0812">Transmembrane</keyword>
<proteinExistence type="predicted"/>
<feature type="transmembrane region" description="Helical" evidence="1">
    <location>
        <begin position="439"/>
        <end position="458"/>
    </location>
</feature>
<feature type="transmembrane region" description="Helical" evidence="1">
    <location>
        <begin position="35"/>
        <end position="59"/>
    </location>
</feature>
<evidence type="ECO:0000313" key="2">
    <source>
        <dbReference type="EMBL" id="SPF48876.1"/>
    </source>
</evidence>
<reference evidence="3" key="1">
    <citation type="submission" date="2018-02" db="EMBL/GenBank/DDBJ databases">
        <authorList>
            <person name="Hausmann B."/>
        </authorList>
    </citation>
    <scope>NUCLEOTIDE SEQUENCE [LARGE SCALE GENOMIC DNA]</scope>
    <source>
        <strain evidence="3">Peat soil MAG SbA1</strain>
    </source>
</reference>
<keyword evidence="1" id="KW-1133">Transmembrane helix</keyword>
<sequence>MLPAVSSWPKNFRLIPRLENDPRVIAFVQTVPGKLALLAVFGLALSILGSAWQLKLALITCITFVPQARRLLVTIGTLLLTDFFWFNRGALALAAGRSPAGFSRASEFFWIILPFVFLCAGLMWLSATYKNSLVGRRPLLVLMGIGSALLLVACYAPLFGFARFAVWAFLDTFCLYVWYLAYSMSDCATPQGDRLLSQAGTFHPFWGSTSVPIPKGARHWRTIEARSPEDLAVTMVKGVKLIAWCLLLSRVQGYYVLLVHQKLAIPAPSQCIQAFQAGQPLGWARNWLSWPDDLLQQLMEISIWGHTFIATCRMAGFRALRNTYAPLSSRTIAEYWNRYYFYFKELLVDMFFYPTFIRCFKRYPKLRIAFATFVAASLGNTLFHLTRTLHTAISFSLLTTILSFRNYFFYSVLLALGIALSQVRPRKPLGSRGWFRERVVAPACVLGFYCFLHVFEITSPGPGLRYLLFLLKGK</sequence>
<feature type="transmembrane region" description="Helical" evidence="1">
    <location>
        <begin position="164"/>
        <end position="182"/>
    </location>
</feature>
<accession>A0A2U3LAH1</accession>
<dbReference type="EMBL" id="OMOD01000188">
    <property type="protein sequence ID" value="SPF48876.1"/>
    <property type="molecule type" value="Genomic_DNA"/>
</dbReference>
<feature type="transmembrane region" description="Helical" evidence="1">
    <location>
        <begin position="392"/>
        <end position="418"/>
    </location>
</feature>
<feature type="transmembrane region" description="Helical" evidence="1">
    <location>
        <begin position="139"/>
        <end position="158"/>
    </location>
</feature>
<protein>
    <submittedName>
        <fullName evidence="2">Uncharacterized protein</fullName>
    </submittedName>
</protein>
<name>A0A2U3LAH1_9BACT</name>
<dbReference type="AlphaFoldDB" id="A0A2U3LAH1"/>
<feature type="transmembrane region" description="Helical" evidence="1">
    <location>
        <begin position="368"/>
        <end position="386"/>
    </location>
</feature>